<dbReference type="RefSeq" id="WP_093954543.1">
    <property type="nucleotide sequence ID" value="NZ_NMUL01000109.1"/>
</dbReference>
<keyword evidence="3" id="KW-1185">Reference proteome</keyword>
<reference evidence="3" key="1">
    <citation type="submission" date="2017-07" db="EMBL/GenBank/DDBJ databases">
        <title>Comparative genome mining reveals phylogenetic distribution patterns of secondary metabolites in Amycolatopsis.</title>
        <authorList>
            <person name="Adamek M."/>
            <person name="Alanjary M."/>
            <person name="Sales-Ortells H."/>
            <person name="Goodfellow M."/>
            <person name="Bull A.T."/>
            <person name="Kalinowski J."/>
            <person name="Ziemert N."/>
        </authorList>
    </citation>
    <scope>NUCLEOTIDE SEQUENCE [LARGE SCALE GENOMIC DNA]</scope>
    <source>
        <strain evidence="3">H5</strain>
    </source>
</reference>
<dbReference type="EMBL" id="NMUL01000109">
    <property type="protein sequence ID" value="OXM59074.1"/>
    <property type="molecule type" value="Genomic_DNA"/>
</dbReference>
<protein>
    <submittedName>
        <fullName evidence="2">Uncharacterized protein</fullName>
    </submittedName>
</protein>
<feature type="compositionally biased region" description="Low complexity" evidence="1">
    <location>
        <begin position="114"/>
        <end position="123"/>
    </location>
</feature>
<evidence type="ECO:0000256" key="1">
    <source>
        <dbReference type="SAM" id="MobiDB-lite"/>
    </source>
</evidence>
<comment type="caution">
    <text evidence="2">The sequence shown here is derived from an EMBL/GenBank/DDBJ whole genome shotgun (WGS) entry which is preliminary data.</text>
</comment>
<proteinExistence type="predicted"/>
<accession>A0A229SK14</accession>
<dbReference type="Proteomes" id="UP000215199">
    <property type="component" value="Unassembled WGS sequence"/>
</dbReference>
<organism evidence="2 3">
    <name type="scientific">Amycolatopsis vastitatis</name>
    <dbReference type="NCBI Taxonomy" id="1905142"/>
    <lineage>
        <taxon>Bacteria</taxon>
        <taxon>Bacillati</taxon>
        <taxon>Actinomycetota</taxon>
        <taxon>Actinomycetes</taxon>
        <taxon>Pseudonocardiales</taxon>
        <taxon>Pseudonocardiaceae</taxon>
        <taxon>Amycolatopsis</taxon>
    </lineage>
</organism>
<name>A0A229SK14_9PSEU</name>
<feature type="region of interest" description="Disordered" evidence="1">
    <location>
        <begin position="101"/>
        <end position="123"/>
    </location>
</feature>
<dbReference type="AlphaFoldDB" id="A0A229SK14"/>
<evidence type="ECO:0000313" key="3">
    <source>
        <dbReference type="Proteomes" id="UP000215199"/>
    </source>
</evidence>
<gene>
    <name evidence="2" type="ORF">CF165_49585</name>
</gene>
<sequence length="123" mass="13297">MAAFPVARQQTLQVLRVLERLDSLFGAVADADATSQRTVALSELATVAAVYGHRLGRTAQLLTMRHHRRAQRPTAEIAADLGITEPDVKQMLREAQALVDGPLEQPAPPPWRPCPASAHTTTG</sequence>
<evidence type="ECO:0000313" key="2">
    <source>
        <dbReference type="EMBL" id="OXM59074.1"/>
    </source>
</evidence>